<dbReference type="InterPro" id="IPR036188">
    <property type="entry name" value="FAD/NAD-bd_sf"/>
</dbReference>
<sequence length="355" mass="37950">MRVAVIGAGVIGASVTYHLAKRGVEVHCFDRATTAGSGTTSVGFATATAYRRFPQAYFALNQAGIAEHVKLGGQWWHQSGTIGWSDDESFGGYLDLLAEWGCDVERRSVHAAHRELERSVDFPRSGVVARLPREGWIDAVAFTQWMLSVDGASVRLGTAVEKLDKVDSGTFGVLSSDGTRTEVDAVVNAAGSGADDVAVMAGARRFLGAPRRSLIIHVDIDHDLKHIVRAPDISIRPDGPGRIVMRSDQVDRKLPDRSGAPEPTLVDDLLARAHRVIPTLSAGTIHLAHVVDARCPRDDLPSAGALTAVPGYYEAVASAGVTLAPLFGRLLAEQMTNGTVDALLKPFSPDRFSVQ</sequence>
<dbReference type="Gene3D" id="3.30.9.10">
    <property type="entry name" value="D-Amino Acid Oxidase, subunit A, domain 2"/>
    <property type="match status" value="1"/>
</dbReference>
<dbReference type="GO" id="GO:0016491">
    <property type="term" value="F:oxidoreductase activity"/>
    <property type="evidence" value="ECO:0007669"/>
    <property type="project" value="UniProtKB-KW"/>
</dbReference>
<evidence type="ECO:0000313" key="3">
    <source>
        <dbReference type="EMBL" id="TCO59916.1"/>
    </source>
</evidence>
<dbReference type="OrthoDB" id="4775411at2"/>
<dbReference type="Gene3D" id="3.50.50.60">
    <property type="entry name" value="FAD/NAD(P)-binding domain"/>
    <property type="match status" value="1"/>
</dbReference>
<dbReference type="GO" id="GO:0005737">
    <property type="term" value="C:cytoplasm"/>
    <property type="evidence" value="ECO:0007669"/>
    <property type="project" value="TreeGrafter"/>
</dbReference>
<dbReference type="SUPFAM" id="SSF51905">
    <property type="entry name" value="FAD/NAD(P)-binding domain"/>
    <property type="match status" value="1"/>
</dbReference>
<evidence type="ECO:0000256" key="1">
    <source>
        <dbReference type="ARBA" id="ARBA00023002"/>
    </source>
</evidence>
<dbReference type="AlphaFoldDB" id="A0A4R2JRT1"/>
<proteinExistence type="predicted"/>
<keyword evidence="1" id="KW-0560">Oxidoreductase</keyword>
<feature type="domain" description="FAD dependent oxidoreductase" evidence="2">
    <location>
        <begin position="2"/>
        <end position="333"/>
    </location>
</feature>
<keyword evidence="4" id="KW-1185">Reference proteome</keyword>
<comment type="caution">
    <text evidence="3">The sequence shown here is derived from an EMBL/GenBank/DDBJ whole genome shotgun (WGS) entry which is preliminary data.</text>
</comment>
<dbReference type="Pfam" id="PF01266">
    <property type="entry name" value="DAO"/>
    <property type="match status" value="1"/>
</dbReference>
<gene>
    <name evidence="3" type="ORF">EV192_104759</name>
</gene>
<dbReference type="EMBL" id="SLWS01000004">
    <property type="protein sequence ID" value="TCO59916.1"/>
    <property type="molecule type" value="Genomic_DNA"/>
</dbReference>
<evidence type="ECO:0000313" key="4">
    <source>
        <dbReference type="Proteomes" id="UP000295680"/>
    </source>
</evidence>
<organism evidence="3 4">
    <name type="scientific">Actinocrispum wychmicini</name>
    <dbReference type="NCBI Taxonomy" id="1213861"/>
    <lineage>
        <taxon>Bacteria</taxon>
        <taxon>Bacillati</taxon>
        <taxon>Actinomycetota</taxon>
        <taxon>Actinomycetes</taxon>
        <taxon>Pseudonocardiales</taxon>
        <taxon>Pseudonocardiaceae</taxon>
        <taxon>Actinocrispum</taxon>
    </lineage>
</organism>
<dbReference type="Proteomes" id="UP000295680">
    <property type="component" value="Unassembled WGS sequence"/>
</dbReference>
<dbReference type="PANTHER" id="PTHR13847">
    <property type="entry name" value="SARCOSINE DEHYDROGENASE-RELATED"/>
    <property type="match status" value="1"/>
</dbReference>
<reference evidence="3 4" key="1">
    <citation type="submission" date="2019-03" db="EMBL/GenBank/DDBJ databases">
        <title>Genomic Encyclopedia of Type Strains, Phase IV (KMG-IV): sequencing the most valuable type-strain genomes for metagenomic binning, comparative biology and taxonomic classification.</title>
        <authorList>
            <person name="Goeker M."/>
        </authorList>
    </citation>
    <scope>NUCLEOTIDE SEQUENCE [LARGE SCALE GENOMIC DNA]</scope>
    <source>
        <strain evidence="3 4">DSM 45934</strain>
    </source>
</reference>
<accession>A0A4R2JRT1</accession>
<dbReference type="PANTHER" id="PTHR13847:SF289">
    <property type="entry name" value="GLYCINE OXIDASE"/>
    <property type="match status" value="1"/>
</dbReference>
<name>A0A4R2JRT1_9PSEU</name>
<dbReference type="RefSeq" id="WP_132118170.1">
    <property type="nucleotide sequence ID" value="NZ_SLWS01000004.1"/>
</dbReference>
<evidence type="ECO:0000259" key="2">
    <source>
        <dbReference type="Pfam" id="PF01266"/>
    </source>
</evidence>
<dbReference type="InterPro" id="IPR006076">
    <property type="entry name" value="FAD-dep_OxRdtase"/>
</dbReference>
<protein>
    <submittedName>
        <fullName evidence="3">Glycine/D-amino acid oxidase-like deaminating enzyme</fullName>
    </submittedName>
</protein>